<gene>
    <name evidence="2" type="ORF">AMECASPLE_020471</name>
</gene>
<comment type="caution">
    <text evidence="2">The sequence shown here is derived from an EMBL/GenBank/DDBJ whole genome shotgun (WGS) entry which is preliminary data.</text>
</comment>
<evidence type="ECO:0000256" key="1">
    <source>
        <dbReference type="SAM" id="MobiDB-lite"/>
    </source>
</evidence>
<protein>
    <submittedName>
        <fullName evidence="2">Uncharacterized protein</fullName>
    </submittedName>
</protein>
<sequence>MLRQVPHTLRPQLQAAASTIEVENMVHVSNHPRDLGKPQRAPPDIPGRRSLYVWAIQVCLAFSFSSRSNSPPGGNRWTQVQIREAIPLDSNPLGVAVISHMGAEVPQNDGEGHDPATPTGILRRPSTLHW</sequence>
<organism evidence="2 3">
    <name type="scientific">Ameca splendens</name>
    <dbReference type="NCBI Taxonomy" id="208324"/>
    <lineage>
        <taxon>Eukaryota</taxon>
        <taxon>Metazoa</taxon>
        <taxon>Chordata</taxon>
        <taxon>Craniata</taxon>
        <taxon>Vertebrata</taxon>
        <taxon>Euteleostomi</taxon>
        <taxon>Actinopterygii</taxon>
        <taxon>Neopterygii</taxon>
        <taxon>Teleostei</taxon>
        <taxon>Neoteleostei</taxon>
        <taxon>Acanthomorphata</taxon>
        <taxon>Ovalentaria</taxon>
        <taxon>Atherinomorphae</taxon>
        <taxon>Cyprinodontiformes</taxon>
        <taxon>Goodeidae</taxon>
        <taxon>Ameca</taxon>
    </lineage>
</organism>
<evidence type="ECO:0000313" key="3">
    <source>
        <dbReference type="Proteomes" id="UP001469553"/>
    </source>
</evidence>
<dbReference type="Proteomes" id="UP001469553">
    <property type="component" value="Unassembled WGS sequence"/>
</dbReference>
<accession>A0ABV0ZZM2</accession>
<keyword evidence="3" id="KW-1185">Reference proteome</keyword>
<name>A0ABV0ZZM2_9TELE</name>
<feature type="region of interest" description="Disordered" evidence="1">
    <location>
        <begin position="107"/>
        <end position="130"/>
    </location>
</feature>
<reference evidence="2 3" key="1">
    <citation type="submission" date="2021-06" db="EMBL/GenBank/DDBJ databases">
        <authorList>
            <person name="Palmer J.M."/>
        </authorList>
    </citation>
    <scope>NUCLEOTIDE SEQUENCE [LARGE SCALE GENOMIC DNA]</scope>
    <source>
        <strain evidence="2 3">AS_MEX2019</strain>
        <tissue evidence="2">Muscle</tissue>
    </source>
</reference>
<dbReference type="EMBL" id="JAHRIP010076943">
    <property type="protein sequence ID" value="MEQ2311481.1"/>
    <property type="molecule type" value="Genomic_DNA"/>
</dbReference>
<evidence type="ECO:0000313" key="2">
    <source>
        <dbReference type="EMBL" id="MEQ2311481.1"/>
    </source>
</evidence>
<proteinExistence type="predicted"/>